<evidence type="ECO:0000313" key="3">
    <source>
        <dbReference type="Proteomes" id="UP000024635"/>
    </source>
</evidence>
<evidence type="ECO:0000313" key="2">
    <source>
        <dbReference type="EMBL" id="EYC23396.1"/>
    </source>
</evidence>
<evidence type="ECO:0000256" key="1">
    <source>
        <dbReference type="SAM" id="Phobius"/>
    </source>
</evidence>
<feature type="transmembrane region" description="Helical" evidence="1">
    <location>
        <begin position="22"/>
        <end position="39"/>
    </location>
</feature>
<comment type="caution">
    <text evidence="2">The sequence shown here is derived from an EMBL/GenBank/DDBJ whole genome shotgun (WGS) entry which is preliminary data.</text>
</comment>
<keyword evidence="3" id="KW-1185">Reference proteome</keyword>
<gene>
    <name evidence="2" type="primary">Acey_s0015.g2628</name>
    <name evidence="2" type="ORF">Y032_0015g2628</name>
</gene>
<reference evidence="3" key="1">
    <citation type="journal article" date="2015" name="Nat. Genet.">
        <title>The genome and transcriptome of the zoonotic hookworm Ancylostoma ceylanicum identify infection-specific gene families.</title>
        <authorList>
            <person name="Schwarz E.M."/>
            <person name="Hu Y."/>
            <person name="Antoshechkin I."/>
            <person name="Miller M.M."/>
            <person name="Sternberg P.W."/>
            <person name="Aroian R.V."/>
        </authorList>
    </citation>
    <scope>NUCLEOTIDE SEQUENCE</scope>
    <source>
        <strain evidence="3">HY135</strain>
    </source>
</reference>
<keyword evidence="1" id="KW-0472">Membrane</keyword>
<proteinExistence type="predicted"/>
<dbReference type="AlphaFoldDB" id="A0A016V7Y7"/>
<keyword evidence="1" id="KW-0812">Transmembrane</keyword>
<organism evidence="2 3">
    <name type="scientific">Ancylostoma ceylanicum</name>
    <dbReference type="NCBI Taxonomy" id="53326"/>
    <lineage>
        <taxon>Eukaryota</taxon>
        <taxon>Metazoa</taxon>
        <taxon>Ecdysozoa</taxon>
        <taxon>Nematoda</taxon>
        <taxon>Chromadorea</taxon>
        <taxon>Rhabditida</taxon>
        <taxon>Rhabditina</taxon>
        <taxon>Rhabditomorpha</taxon>
        <taxon>Strongyloidea</taxon>
        <taxon>Ancylostomatidae</taxon>
        <taxon>Ancylostomatinae</taxon>
        <taxon>Ancylostoma</taxon>
    </lineage>
</organism>
<dbReference type="Proteomes" id="UP000024635">
    <property type="component" value="Unassembled WGS sequence"/>
</dbReference>
<protein>
    <submittedName>
        <fullName evidence="2">Uncharacterized protein</fullName>
    </submittedName>
</protein>
<sequence length="123" mass="13670">MPTSSDSVARDRVAVMKKLSEVVIGVSACCVFGLILCPLRAAGPARRHREDCNKECYRLGLGQAELQMATEELEDKPRSEPVFSEARRELGGAKNNSELAKKHLEIISGCQIVLSWSIERWKL</sequence>
<accession>A0A016V7Y7</accession>
<name>A0A016V7Y7_9BILA</name>
<keyword evidence="1" id="KW-1133">Transmembrane helix</keyword>
<dbReference type="EMBL" id="JARK01001351">
    <property type="protein sequence ID" value="EYC23396.1"/>
    <property type="molecule type" value="Genomic_DNA"/>
</dbReference>